<proteinExistence type="predicted"/>
<feature type="region of interest" description="Disordered" evidence="1">
    <location>
        <begin position="1"/>
        <end position="21"/>
    </location>
</feature>
<sequence>MAAQVFNLTTSRRGTRLQGDRAPVRVSFDEAPQYYEGGQFEGELYPRQPARQRTQEDQDKADEAARKEAMKDLVQSWMDRLQLISLITTFFASVESQLVGNTVPSSGPWSPTLQAANSGLMGALVMHSFAAILSFFGAFILVRYKVKEANKEEIKAEGGQPTTTTTTTSPVDVEKTAQSQSQSQTPRPHASPADIPTIFSSDPRLVQVGPFSRQPPIMLLQRVHTLCLWTSAVGFVLALMGILCFSWSMMPRSVSIFASACLGVCVVGSVFTVA</sequence>
<keyword evidence="4" id="KW-1185">Reference proteome</keyword>
<dbReference type="InParanoid" id="A0A165PHC1"/>
<feature type="compositionally biased region" description="Polar residues" evidence="1">
    <location>
        <begin position="1"/>
        <end position="12"/>
    </location>
</feature>
<keyword evidence="2" id="KW-1133">Transmembrane helix</keyword>
<evidence type="ECO:0000256" key="2">
    <source>
        <dbReference type="SAM" id="Phobius"/>
    </source>
</evidence>
<dbReference type="Proteomes" id="UP000076761">
    <property type="component" value="Unassembled WGS sequence"/>
</dbReference>
<gene>
    <name evidence="3" type="ORF">NEOLEDRAFT_1099703</name>
</gene>
<feature type="compositionally biased region" description="Polar residues" evidence="1">
    <location>
        <begin position="176"/>
        <end position="186"/>
    </location>
</feature>
<feature type="transmembrane region" description="Helical" evidence="2">
    <location>
        <begin position="226"/>
        <end position="248"/>
    </location>
</feature>
<dbReference type="EMBL" id="KV425611">
    <property type="protein sequence ID" value="KZT21043.1"/>
    <property type="molecule type" value="Genomic_DNA"/>
</dbReference>
<evidence type="ECO:0000313" key="3">
    <source>
        <dbReference type="EMBL" id="KZT21043.1"/>
    </source>
</evidence>
<keyword evidence="2" id="KW-0472">Membrane</keyword>
<evidence type="ECO:0008006" key="5">
    <source>
        <dbReference type="Google" id="ProtNLM"/>
    </source>
</evidence>
<reference evidence="3 4" key="1">
    <citation type="journal article" date="2016" name="Mol. Biol. Evol.">
        <title>Comparative Genomics of Early-Diverging Mushroom-Forming Fungi Provides Insights into the Origins of Lignocellulose Decay Capabilities.</title>
        <authorList>
            <person name="Nagy L.G."/>
            <person name="Riley R."/>
            <person name="Tritt A."/>
            <person name="Adam C."/>
            <person name="Daum C."/>
            <person name="Floudas D."/>
            <person name="Sun H."/>
            <person name="Yadav J.S."/>
            <person name="Pangilinan J."/>
            <person name="Larsson K.H."/>
            <person name="Matsuura K."/>
            <person name="Barry K."/>
            <person name="Labutti K."/>
            <person name="Kuo R."/>
            <person name="Ohm R.A."/>
            <person name="Bhattacharya S.S."/>
            <person name="Shirouzu T."/>
            <person name="Yoshinaga Y."/>
            <person name="Martin F.M."/>
            <person name="Grigoriev I.V."/>
            <person name="Hibbett D.S."/>
        </authorList>
    </citation>
    <scope>NUCLEOTIDE SEQUENCE [LARGE SCALE GENOMIC DNA]</scope>
    <source>
        <strain evidence="3 4">HHB14362 ss-1</strain>
    </source>
</reference>
<feature type="transmembrane region" description="Helical" evidence="2">
    <location>
        <begin position="254"/>
        <end position="273"/>
    </location>
</feature>
<accession>A0A165PHC1</accession>
<feature type="region of interest" description="Disordered" evidence="1">
    <location>
        <begin position="152"/>
        <end position="194"/>
    </location>
</feature>
<evidence type="ECO:0000313" key="4">
    <source>
        <dbReference type="Proteomes" id="UP000076761"/>
    </source>
</evidence>
<dbReference type="AlphaFoldDB" id="A0A165PHC1"/>
<feature type="transmembrane region" description="Helical" evidence="2">
    <location>
        <begin position="81"/>
        <end position="100"/>
    </location>
</feature>
<protein>
    <recommendedName>
        <fullName evidence="5">Transmembrane protein</fullName>
    </recommendedName>
</protein>
<dbReference type="OrthoDB" id="2653987at2759"/>
<evidence type="ECO:0000256" key="1">
    <source>
        <dbReference type="SAM" id="MobiDB-lite"/>
    </source>
</evidence>
<organism evidence="3 4">
    <name type="scientific">Neolentinus lepideus HHB14362 ss-1</name>
    <dbReference type="NCBI Taxonomy" id="1314782"/>
    <lineage>
        <taxon>Eukaryota</taxon>
        <taxon>Fungi</taxon>
        <taxon>Dikarya</taxon>
        <taxon>Basidiomycota</taxon>
        <taxon>Agaricomycotina</taxon>
        <taxon>Agaricomycetes</taxon>
        <taxon>Gloeophyllales</taxon>
        <taxon>Gloeophyllaceae</taxon>
        <taxon>Neolentinus</taxon>
    </lineage>
</organism>
<feature type="transmembrane region" description="Helical" evidence="2">
    <location>
        <begin position="120"/>
        <end position="142"/>
    </location>
</feature>
<name>A0A165PHC1_9AGAM</name>
<keyword evidence="2" id="KW-0812">Transmembrane</keyword>